<accession>A0A9P3LM49</accession>
<evidence type="ECO:0000313" key="1">
    <source>
        <dbReference type="EMBL" id="GJF00046.1"/>
    </source>
</evidence>
<dbReference type="Proteomes" id="UP000703269">
    <property type="component" value="Unassembled WGS sequence"/>
</dbReference>
<keyword evidence="2" id="KW-1185">Reference proteome</keyword>
<evidence type="ECO:0000313" key="2">
    <source>
        <dbReference type="Proteomes" id="UP000703269"/>
    </source>
</evidence>
<dbReference type="EMBL" id="BPQB01000131">
    <property type="protein sequence ID" value="GJF00046.1"/>
    <property type="molecule type" value="Genomic_DNA"/>
</dbReference>
<protein>
    <submittedName>
        <fullName evidence="1">Uncharacterized protein</fullName>
    </submittedName>
</protein>
<proteinExistence type="predicted"/>
<organism evidence="1 2">
    <name type="scientific">Phanerochaete sordida</name>
    <dbReference type="NCBI Taxonomy" id="48140"/>
    <lineage>
        <taxon>Eukaryota</taxon>
        <taxon>Fungi</taxon>
        <taxon>Dikarya</taxon>
        <taxon>Basidiomycota</taxon>
        <taxon>Agaricomycotina</taxon>
        <taxon>Agaricomycetes</taxon>
        <taxon>Polyporales</taxon>
        <taxon>Phanerochaetaceae</taxon>
        <taxon>Phanerochaete</taxon>
    </lineage>
</organism>
<dbReference type="AlphaFoldDB" id="A0A9P3LM49"/>
<sequence length="249" mass="27884">MVLEAISSAAREVALRTLDEEDLEIAGHGLLDVVREWPFVKLIGLAAYSDSFSVIAESVLADRRDALFRSLTSDIDKLKVIMRQNGVLLSGSRCLRHLDDEHDFTPGDWDWYVPDHGYDSFVAYLVEELGAKLVAETEDYRSVGDITVSESAQAHGISRIGRFTVGPTSHDVIRSRSGCAELPIVMFHSTTVMNYLSADRIDIAYPYTFFGGVGIKAARWRTSTDEFALLKYRERGYTMVVDPPVELRK</sequence>
<comment type="caution">
    <text evidence="1">The sequence shown here is derived from an EMBL/GenBank/DDBJ whole genome shotgun (WGS) entry which is preliminary data.</text>
</comment>
<name>A0A9P3LM49_9APHY</name>
<reference evidence="1 2" key="1">
    <citation type="submission" date="2021-08" db="EMBL/GenBank/DDBJ databases">
        <title>Draft Genome Sequence of Phanerochaete sordida strain YK-624.</title>
        <authorList>
            <person name="Mori T."/>
            <person name="Dohra H."/>
            <person name="Suzuki T."/>
            <person name="Kawagishi H."/>
            <person name="Hirai H."/>
        </authorList>
    </citation>
    <scope>NUCLEOTIDE SEQUENCE [LARGE SCALE GENOMIC DNA]</scope>
    <source>
        <strain evidence="1 2">YK-624</strain>
    </source>
</reference>
<dbReference type="OrthoDB" id="2716206at2759"/>
<gene>
    <name evidence="1" type="ORF">PsYK624_163230</name>
</gene>